<dbReference type="STRING" id="1277257.G293_02305"/>
<sequence length="106" mass="12537">MGDLELGGQELEKLLNYEALFLPKPKTLSAILKKLRSIDEVSEIEARIECEYLIKICLHNQKWYYRLSDTPIEDWLYDQVFDRVDALMQKYPHIVPKDDPIYKAGY</sequence>
<dbReference type="KEGG" id="lau:G293_02305"/>
<evidence type="ECO:0000313" key="1">
    <source>
        <dbReference type="EMBL" id="AKK20093.1"/>
    </source>
</evidence>
<dbReference type="EMBL" id="CP004021">
    <property type="protein sequence ID" value="AKK20093.1"/>
    <property type="molecule type" value="Genomic_DNA"/>
</dbReference>
<dbReference type="SUPFAM" id="SSF56091">
    <property type="entry name" value="DNA ligase/mRNA capping enzyme, catalytic domain"/>
    <property type="match status" value="1"/>
</dbReference>
<keyword evidence="2" id="KW-1185">Reference proteome</keyword>
<organism evidence="1 2">
    <name type="scientific">Candidatus Liberibacter africanus PTSAPSY</name>
    <dbReference type="NCBI Taxonomy" id="1277257"/>
    <lineage>
        <taxon>Bacteria</taxon>
        <taxon>Pseudomonadati</taxon>
        <taxon>Pseudomonadota</taxon>
        <taxon>Alphaproteobacteria</taxon>
        <taxon>Hyphomicrobiales</taxon>
        <taxon>Rhizobiaceae</taxon>
        <taxon>Liberibacter</taxon>
    </lineage>
</organism>
<name>A0A0G3I6G8_LIBAF</name>
<evidence type="ECO:0000313" key="2">
    <source>
        <dbReference type="Proteomes" id="UP000035503"/>
    </source>
</evidence>
<reference evidence="1 2" key="1">
    <citation type="journal article" date="2015" name="Genome Announc.">
        <title>Complete Genome Sequence of 'Candidatus Liberibacter africanus,' a Bacterium Associated with Citrus Huanglongbing.</title>
        <authorList>
            <person name="Lin H."/>
            <person name="Pietersen G."/>
            <person name="Han C."/>
            <person name="Read D.A."/>
            <person name="Lou B."/>
            <person name="Gupta G."/>
            <person name="Civerolo E.L."/>
        </authorList>
    </citation>
    <scope>NUCLEOTIDE SEQUENCE [LARGE SCALE GENOMIC DNA]</scope>
    <source>
        <strain evidence="1 2">PTSAPSY</strain>
    </source>
</reference>
<dbReference type="Proteomes" id="UP000035503">
    <property type="component" value="Chromosome"/>
</dbReference>
<dbReference type="Gene3D" id="1.10.287.610">
    <property type="entry name" value="Helix hairpin bin"/>
    <property type="match status" value="1"/>
</dbReference>
<proteinExistence type="predicted"/>
<protein>
    <submittedName>
        <fullName evidence="1">DNA ligase, NAD-dependent</fullName>
    </submittedName>
</protein>
<accession>A0A0G3I6G8</accession>
<gene>
    <name evidence="1" type="ORF">G293_02305</name>
</gene>
<keyword evidence="1" id="KW-0436">Ligase</keyword>
<dbReference type="OrthoDB" id="8273607at2"/>
<dbReference type="AlphaFoldDB" id="A0A0G3I6G8"/>
<dbReference type="PATRIC" id="fig|1277257.4.peg.499"/>
<dbReference type="GO" id="GO:0016874">
    <property type="term" value="F:ligase activity"/>
    <property type="evidence" value="ECO:0007669"/>
    <property type="project" value="UniProtKB-KW"/>
</dbReference>
<dbReference type="RefSeq" id="WP_047264132.1">
    <property type="nucleotide sequence ID" value="NZ_CP004021.1"/>
</dbReference>